<sequence>MDNGMKITAGLGSIDEYERFVQAGADEFFCGYVPFSWAEKYGTVMPLNRREVLCCNVQLGAYSELEILSRMVKKYKKPVHLTFNSLYYLPEQYPEIGDIIEKCMGIGFRSYIIADPALLVYLKNRGISCEIHLSGETGEVNSEMLKMFRRFPLKRLIFHRKNTFRDMQSVIASQREVEKQAGIRPEAGMELEAFVLNEMCQFTGAFCNSLHCDEMGYLCRVSYWLGTVRNGDAVPEKIMALQEQAWDQEPDLKAYDESGYLCGETGCGLCALYQLKQAGITHLKLVGRGNYVDHMEKDIRNLRKALEILDAAENEREFKYTLKRTVFPAGCSGRCYYQ</sequence>
<dbReference type="InterPro" id="IPR001539">
    <property type="entry name" value="Peptidase_U32"/>
</dbReference>
<name>A0A564W3S8_9FIRM</name>
<dbReference type="Proteomes" id="UP000408482">
    <property type="component" value="Unassembled WGS sequence"/>
</dbReference>
<protein>
    <submittedName>
        <fullName evidence="1">Peptidase family U32</fullName>
    </submittedName>
</protein>
<dbReference type="RefSeq" id="WP_243121683.1">
    <property type="nucleotide sequence ID" value="NZ_CABHMX010000033.1"/>
</dbReference>
<accession>A0A564W3S8</accession>
<dbReference type="InterPro" id="IPR051454">
    <property type="entry name" value="RNA/ubiquinone_mod_enzymes"/>
</dbReference>
<evidence type="ECO:0000313" key="1">
    <source>
        <dbReference type="EMBL" id="VUX39290.1"/>
    </source>
</evidence>
<dbReference type="EMBL" id="CABHNW010000093">
    <property type="protein sequence ID" value="VUX39290.1"/>
    <property type="molecule type" value="Genomic_DNA"/>
</dbReference>
<dbReference type="AlphaFoldDB" id="A0A564W3S8"/>
<keyword evidence="2" id="KW-1185">Reference proteome</keyword>
<dbReference type="Pfam" id="PF01136">
    <property type="entry name" value="Peptidase_U32"/>
    <property type="match status" value="1"/>
</dbReference>
<dbReference type="PANTHER" id="PTHR30217">
    <property type="entry name" value="PEPTIDASE U32 FAMILY"/>
    <property type="match status" value="1"/>
</dbReference>
<organism evidence="1 2">
    <name type="scientific">Blautia luti</name>
    <dbReference type="NCBI Taxonomy" id="89014"/>
    <lineage>
        <taxon>Bacteria</taxon>
        <taxon>Bacillati</taxon>
        <taxon>Bacillota</taxon>
        <taxon>Clostridia</taxon>
        <taxon>Lachnospirales</taxon>
        <taxon>Lachnospiraceae</taxon>
        <taxon>Blautia</taxon>
    </lineage>
</organism>
<reference evidence="1 2" key="1">
    <citation type="submission" date="2019-07" db="EMBL/GenBank/DDBJ databases">
        <authorList>
            <person name="Hibberd C M."/>
            <person name="Gehrig L. J."/>
            <person name="Chang H.-W."/>
            <person name="Venkatesh S."/>
        </authorList>
    </citation>
    <scope>NUCLEOTIDE SEQUENCE [LARGE SCALE GENOMIC DNA]</scope>
    <source>
        <strain evidence="1">Blautia_luti_SSTS_Bg7063</strain>
    </source>
</reference>
<evidence type="ECO:0000313" key="2">
    <source>
        <dbReference type="Proteomes" id="UP000408482"/>
    </source>
</evidence>
<gene>
    <name evidence="1" type="ORF">RSSSTS7063_03578</name>
</gene>
<proteinExistence type="predicted"/>